<protein>
    <submittedName>
        <fullName evidence="1">Uncharacterized protein</fullName>
    </submittedName>
</protein>
<gene>
    <name evidence="1" type="ORF">HMPREF9452_01656</name>
</gene>
<comment type="caution">
    <text evidence="1">The sequence shown here is derived from an EMBL/GenBank/DDBJ whole genome shotgun (WGS) entry which is preliminary data.</text>
</comment>
<dbReference type="eggNOG" id="COG3547">
    <property type="taxonomic scope" value="Bacteria"/>
</dbReference>
<dbReference type="Proteomes" id="UP000004830">
    <property type="component" value="Unassembled WGS sequence"/>
</dbReference>
<feature type="non-terminal residue" evidence="1">
    <location>
        <position position="1"/>
    </location>
</feature>
<dbReference type="EMBL" id="ADLS01000022">
    <property type="protein sequence ID" value="EGX69596.1"/>
    <property type="molecule type" value="Genomic_DNA"/>
</dbReference>
<evidence type="ECO:0000313" key="2">
    <source>
        <dbReference type="Proteomes" id="UP000004830"/>
    </source>
</evidence>
<evidence type="ECO:0000313" key="1">
    <source>
        <dbReference type="EMBL" id="EGX69596.1"/>
    </source>
</evidence>
<keyword evidence="2" id="KW-1185">Reference proteome</keyword>
<dbReference type="HOGENOM" id="CLU_3226084_0_0_11"/>
<organism evidence="1 2">
    <name type="scientific">Collinsella tanakaei YIT 12063</name>
    <dbReference type="NCBI Taxonomy" id="742742"/>
    <lineage>
        <taxon>Bacteria</taxon>
        <taxon>Bacillati</taxon>
        <taxon>Actinomycetota</taxon>
        <taxon>Coriobacteriia</taxon>
        <taxon>Coriobacteriales</taxon>
        <taxon>Coriobacteriaceae</taxon>
        <taxon>Collinsella</taxon>
    </lineage>
</organism>
<sequence length="44" mass="5021">RSANRRLQDRRDAMSQAGKRPCVANCATAREMACWVWAIALMVR</sequence>
<reference evidence="1 2" key="1">
    <citation type="submission" date="2011-06" db="EMBL/GenBank/DDBJ databases">
        <title>The Genome Sequence of Collinsella tanakaei YIT 12063.</title>
        <authorList>
            <consortium name="The Broad Institute Genome Sequencing Platform"/>
            <person name="Earl A."/>
            <person name="Ward D."/>
            <person name="Feldgarden M."/>
            <person name="Gevers D."/>
            <person name="Morotomi M."/>
            <person name="Young S.K."/>
            <person name="Zeng Q."/>
            <person name="Gargeya S."/>
            <person name="Fitzgerald M."/>
            <person name="Haas B."/>
            <person name="Abouelleil A."/>
            <person name="Alvarado L."/>
            <person name="Arachchi H.M."/>
            <person name="Berlin A."/>
            <person name="Brown A."/>
            <person name="Chapman S.B."/>
            <person name="Chen Z."/>
            <person name="Dunbar C."/>
            <person name="Freedman E."/>
            <person name="Gearin G."/>
            <person name="Gellesch M."/>
            <person name="Goldberg J."/>
            <person name="Griggs A."/>
            <person name="Gujja S."/>
            <person name="Heiman D."/>
            <person name="Howarth C."/>
            <person name="Larson L."/>
            <person name="Lui A."/>
            <person name="MacDonald P.J.P."/>
            <person name="Mehta T."/>
            <person name="Montmayeur A."/>
            <person name="Murphy C."/>
            <person name="Neiman D."/>
            <person name="Pearson M."/>
            <person name="Priest M."/>
            <person name="Roberts A."/>
            <person name="Saif S."/>
            <person name="Shea T."/>
            <person name="Shenoy N."/>
            <person name="Sisk P."/>
            <person name="Stolte C."/>
            <person name="Sykes S."/>
            <person name="Wortman J."/>
            <person name="Nusbaum C."/>
            <person name="Birren B."/>
        </authorList>
    </citation>
    <scope>NUCLEOTIDE SEQUENCE [LARGE SCALE GENOMIC DNA]</scope>
    <source>
        <strain evidence="1 2">YIT 12063</strain>
    </source>
</reference>
<accession>G1WJZ3</accession>
<name>G1WJZ3_9ACTN</name>
<proteinExistence type="predicted"/>
<dbReference type="AlphaFoldDB" id="G1WJZ3"/>